<dbReference type="PANTHER" id="PTHR46040">
    <property type="entry name" value="HIGH MOBILITY GROUP PROTEIN 2"/>
    <property type="match status" value="1"/>
</dbReference>
<dbReference type="OrthoDB" id="3213154at2759"/>
<dbReference type="PANTHER" id="PTHR46040:SF3">
    <property type="entry name" value="HIGH MOBILITY GROUP PROTEIN 2"/>
    <property type="match status" value="1"/>
</dbReference>
<gene>
    <name evidence="7" type="ORF">HERILL_LOCUS2469</name>
</gene>
<dbReference type="SUPFAM" id="SSF47095">
    <property type="entry name" value="HMG-box"/>
    <property type="match status" value="1"/>
</dbReference>
<reference evidence="7 8" key="1">
    <citation type="submission" date="2020-11" db="EMBL/GenBank/DDBJ databases">
        <authorList>
            <person name="Wallbank WR R."/>
            <person name="Pardo Diaz C."/>
            <person name="Kozak K."/>
            <person name="Martin S."/>
            <person name="Jiggins C."/>
            <person name="Moest M."/>
            <person name="Warren A I."/>
            <person name="Generalovic N T."/>
            <person name="Byers J.R.P. K."/>
            <person name="Montejo-Kovacevich G."/>
            <person name="Yen C E."/>
        </authorList>
    </citation>
    <scope>NUCLEOTIDE SEQUENCE [LARGE SCALE GENOMIC DNA]</scope>
</reference>
<evidence type="ECO:0000259" key="6">
    <source>
        <dbReference type="PROSITE" id="PS50118"/>
    </source>
</evidence>
<feature type="domain" description="HMG box" evidence="6">
    <location>
        <begin position="59"/>
        <end position="127"/>
    </location>
</feature>
<dbReference type="FunCoup" id="A0A7R8YNG1">
    <property type="interactions" value="891"/>
</dbReference>
<proteinExistence type="predicted"/>
<dbReference type="GO" id="GO:0010468">
    <property type="term" value="P:regulation of gene expression"/>
    <property type="evidence" value="ECO:0007669"/>
    <property type="project" value="TreeGrafter"/>
</dbReference>
<feature type="compositionally biased region" description="Basic and acidic residues" evidence="5">
    <location>
        <begin position="1"/>
        <end position="25"/>
    </location>
</feature>
<dbReference type="AlphaFoldDB" id="A0A7R8YNG1"/>
<dbReference type="PROSITE" id="PS50118">
    <property type="entry name" value="HMG_BOX_2"/>
    <property type="match status" value="1"/>
</dbReference>
<feature type="compositionally biased region" description="Basic and acidic residues" evidence="5">
    <location>
        <begin position="125"/>
        <end position="141"/>
    </location>
</feature>
<feature type="region of interest" description="Disordered" evidence="5">
    <location>
        <begin position="125"/>
        <end position="174"/>
    </location>
</feature>
<dbReference type="GO" id="GO:0005634">
    <property type="term" value="C:nucleus"/>
    <property type="evidence" value="ECO:0007669"/>
    <property type="project" value="UniProtKB-UniRule"/>
</dbReference>
<evidence type="ECO:0000256" key="2">
    <source>
        <dbReference type="ARBA" id="ARBA00023242"/>
    </source>
</evidence>
<dbReference type="GO" id="GO:0003677">
    <property type="term" value="F:DNA binding"/>
    <property type="evidence" value="ECO:0007669"/>
    <property type="project" value="UniProtKB-UniRule"/>
</dbReference>
<keyword evidence="1 3" id="KW-0238">DNA-binding</keyword>
<dbReference type="InterPro" id="IPR009071">
    <property type="entry name" value="HMG_box_dom"/>
</dbReference>
<evidence type="ECO:0000256" key="5">
    <source>
        <dbReference type="SAM" id="MobiDB-lite"/>
    </source>
</evidence>
<dbReference type="InterPro" id="IPR051965">
    <property type="entry name" value="ChromReg_NeuronalGeneExpr"/>
</dbReference>
<sequence length="324" mass="37331">MDKSDDEKKTKQNEKSDEKSEKSSKEAAPSAVKKKKRKNQPQDEKKINKKKVKREEGAPKLPLTGYVRYMNKRRDELKLEFPDKTAIDHTRIIAEEWNGMSDELKKPFLQAAEVDKERYNKEINEFNRSKSERQKVEDSRECTPQSTGSRNSNASHDKSSVQMNGNKDTNLISSTPMSVIPKQFRRNGDQGIPIFTDEFLEHNKSVDLELRVLRKSNVDYEQQNSVLEKHIENMRFGVEKMNSENAELQEKNKILELYLKKLKHKLIQSLGSLSLPNEPQGATADNFEKYMAELYSMATSNSHGPACLNKAKDIVRKLDVQVQL</sequence>
<dbReference type="Gene3D" id="1.10.30.10">
    <property type="entry name" value="High mobility group box domain"/>
    <property type="match status" value="1"/>
</dbReference>
<dbReference type="InParanoid" id="A0A7R8YNG1"/>
<evidence type="ECO:0000256" key="4">
    <source>
        <dbReference type="SAM" id="Coils"/>
    </source>
</evidence>
<feature type="DNA-binding region" description="HMG box" evidence="3">
    <location>
        <begin position="59"/>
        <end position="127"/>
    </location>
</feature>
<keyword evidence="4" id="KW-0175">Coiled coil</keyword>
<dbReference type="Proteomes" id="UP000594454">
    <property type="component" value="Chromosome 1"/>
</dbReference>
<keyword evidence="2 3" id="KW-0539">Nucleus</keyword>
<organism evidence="7 8">
    <name type="scientific">Hermetia illucens</name>
    <name type="common">Black soldier fly</name>
    <dbReference type="NCBI Taxonomy" id="343691"/>
    <lineage>
        <taxon>Eukaryota</taxon>
        <taxon>Metazoa</taxon>
        <taxon>Ecdysozoa</taxon>
        <taxon>Arthropoda</taxon>
        <taxon>Hexapoda</taxon>
        <taxon>Insecta</taxon>
        <taxon>Pterygota</taxon>
        <taxon>Neoptera</taxon>
        <taxon>Endopterygota</taxon>
        <taxon>Diptera</taxon>
        <taxon>Brachycera</taxon>
        <taxon>Stratiomyomorpha</taxon>
        <taxon>Stratiomyidae</taxon>
        <taxon>Hermetiinae</taxon>
        <taxon>Hermetia</taxon>
    </lineage>
</organism>
<evidence type="ECO:0000313" key="7">
    <source>
        <dbReference type="EMBL" id="CAD7079246.1"/>
    </source>
</evidence>
<dbReference type="Pfam" id="PF00505">
    <property type="entry name" value="HMG_box"/>
    <property type="match status" value="1"/>
</dbReference>
<dbReference type="InterPro" id="IPR036910">
    <property type="entry name" value="HMG_box_dom_sf"/>
</dbReference>
<dbReference type="OMA" id="PRRGNWT"/>
<feature type="region of interest" description="Disordered" evidence="5">
    <location>
        <begin position="1"/>
        <end position="64"/>
    </location>
</feature>
<dbReference type="CDD" id="cd21980">
    <property type="entry name" value="HMG-box_HMG20"/>
    <property type="match status" value="1"/>
</dbReference>
<evidence type="ECO:0000313" key="8">
    <source>
        <dbReference type="Proteomes" id="UP000594454"/>
    </source>
</evidence>
<evidence type="ECO:0000256" key="1">
    <source>
        <dbReference type="ARBA" id="ARBA00023125"/>
    </source>
</evidence>
<dbReference type="EMBL" id="LR899009">
    <property type="protein sequence ID" value="CAD7079246.1"/>
    <property type="molecule type" value="Genomic_DNA"/>
</dbReference>
<accession>A0A7R8YNG1</accession>
<evidence type="ECO:0000256" key="3">
    <source>
        <dbReference type="PROSITE-ProRule" id="PRU00267"/>
    </source>
</evidence>
<name>A0A7R8YNG1_HERIL</name>
<protein>
    <recommendedName>
        <fullName evidence="6">HMG box domain-containing protein</fullName>
    </recommendedName>
</protein>
<dbReference type="SMART" id="SM00398">
    <property type="entry name" value="HMG"/>
    <property type="match status" value="1"/>
</dbReference>
<keyword evidence="8" id="KW-1185">Reference proteome</keyword>
<feature type="coiled-coil region" evidence="4">
    <location>
        <begin position="231"/>
        <end position="265"/>
    </location>
</feature>
<feature type="compositionally biased region" description="Polar residues" evidence="5">
    <location>
        <begin position="142"/>
        <end position="174"/>
    </location>
</feature>